<organism evidence="5 6">
    <name type="scientific">Botryobasidium botryosum (strain FD-172 SS1)</name>
    <dbReference type="NCBI Taxonomy" id="930990"/>
    <lineage>
        <taxon>Eukaryota</taxon>
        <taxon>Fungi</taxon>
        <taxon>Dikarya</taxon>
        <taxon>Basidiomycota</taxon>
        <taxon>Agaricomycotina</taxon>
        <taxon>Agaricomycetes</taxon>
        <taxon>Cantharellales</taxon>
        <taxon>Botryobasidiaceae</taxon>
        <taxon>Botryobasidium</taxon>
    </lineage>
</organism>
<keyword evidence="2" id="KW-0694">RNA-binding</keyword>
<evidence type="ECO:0000313" key="5">
    <source>
        <dbReference type="EMBL" id="KDQ16608.1"/>
    </source>
</evidence>
<dbReference type="HOGENOM" id="CLU_013994_2_0_1"/>
<proteinExistence type="predicted"/>
<keyword evidence="6" id="KW-1185">Reference proteome</keyword>
<feature type="region of interest" description="Disordered" evidence="3">
    <location>
        <begin position="1"/>
        <end position="131"/>
    </location>
</feature>
<dbReference type="SUPFAM" id="SSF48371">
    <property type="entry name" value="ARM repeat"/>
    <property type="match status" value="1"/>
</dbReference>
<dbReference type="Gene3D" id="1.25.10.10">
    <property type="entry name" value="Leucine-rich Repeat Variant"/>
    <property type="match status" value="1"/>
</dbReference>
<dbReference type="PANTHER" id="PTHR13389:SF0">
    <property type="entry name" value="PUMILIO HOMOLOG 3"/>
    <property type="match status" value="1"/>
</dbReference>
<feature type="compositionally biased region" description="Basic residues" evidence="3">
    <location>
        <begin position="1"/>
        <end position="10"/>
    </location>
</feature>
<dbReference type="PROSITE" id="PS50303">
    <property type="entry name" value="PUM_HD"/>
    <property type="match status" value="1"/>
</dbReference>
<feature type="compositionally biased region" description="Basic and acidic residues" evidence="3">
    <location>
        <begin position="96"/>
        <end position="119"/>
    </location>
</feature>
<evidence type="ECO:0000256" key="3">
    <source>
        <dbReference type="SAM" id="MobiDB-lite"/>
    </source>
</evidence>
<dbReference type="GO" id="GO:0006417">
    <property type="term" value="P:regulation of translation"/>
    <property type="evidence" value="ECO:0007669"/>
    <property type="project" value="TreeGrafter"/>
</dbReference>
<keyword evidence="1" id="KW-0677">Repeat</keyword>
<gene>
    <name evidence="5" type="ORF">BOTBODRAFT_30530</name>
</gene>
<evidence type="ECO:0000256" key="1">
    <source>
        <dbReference type="ARBA" id="ARBA00022737"/>
    </source>
</evidence>
<dbReference type="STRING" id="930990.A0A067MLG8"/>
<dbReference type="AlphaFoldDB" id="A0A067MLG8"/>
<dbReference type="SMART" id="SM00025">
    <property type="entry name" value="Pumilio"/>
    <property type="match status" value="5"/>
</dbReference>
<dbReference type="OrthoDB" id="497380at2759"/>
<dbReference type="GO" id="GO:0005730">
    <property type="term" value="C:nucleolus"/>
    <property type="evidence" value="ECO:0007669"/>
    <property type="project" value="TreeGrafter"/>
</dbReference>
<dbReference type="GO" id="GO:0003729">
    <property type="term" value="F:mRNA binding"/>
    <property type="evidence" value="ECO:0007669"/>
    <property type="project" value="TreeGrafter"/>
</dbReference>
<dbReference type="InterPro" id="IPR040059">
    <property type="entry name" value="PUM3"/>
</dbReference>
<protein>
    <recommendedName>
        <fullName evidence="4">PUM-HD domain-containing protein</fullName>
    </recommendedName>
</protein>
<feature type="compositionally biased region" description="Acidic residues" evidence="3">
    <location>
        <begin position="85"/>
        <end position="95"/>
    </location>
</feature>
<dbReference type="FunCoup" id="A0A067MLG8">
    <property type="interactions" value="555"/>
</dbReference>
<dbReference type="EMBL" id="KL198026">
    <property type="protein sequence ID" value="KDQ16608.1"/>
    <property type="molecule type" value="Genomic_DNA"/>
</dbReference>
<accession>A0A067MLG8</accession>
<name>A0A067MLG8_BOTB1</name>
<dbReference type="InterPro" id="IPR011989">
    <property type="entry name" value="ARM-like"/>
</dbReference>
<dbReference type="InterPro" id="IPR016024">
    <property type="entry name" value="ARM-type_fold"/>
</dbReference>
<feature type="compositionally biased region" description="Acidic residues" evidence="3">
    <location>
        <begin position="63"/>
        <end position="78"/>
    </location>
</feature>
<dbReference type="PANTHER" id="PTHR13389">
    <property type="entry name" value="PUMILIO HOMOLOG 3"/>
    <property type="match status" value="1"/>
</dbReference>
<sequence length="675" mass="74918">MAGPSHKKRSAASSKDLGPPSKKAAVSEKSKSKPRSVPSSQRPVEKQKKRSRPITAPVVNDDSATDADEDAEDAEEEQMDRGDDLEGDEDAMDVEPAERAAKDPNAIRESRKAQRDLQAQRRAAKPHSNLVADAKRVWSQARQLNITKEERNKYVKELMGIVRGKVQDICFKHDSSRIIQTLVKWGGQKERDEIAAELKGRFKELAQSKYAKFLATKLIRYCSSTRASILLEFRTHVLRLLLHREASSVIADAFELYANAAERNILLRDFYGKEALLFDSSGDAKAQAGGLDTLLKSADPERRKRVLGALKDNLLSIFNNPDKGAVSLGIVHRALWEYLTEVNKLEDGVEREKARREIFENCQELTAEMVHTKDGSRVVRDFFAHGTAKDRKQLIKTLKPHIEKICKDDEAQTVLFTALDVVDDTKLLSKSVVPEIVAHASDMSFTSHKAGRRALLYLLVPRCPRHFTPASLKTLAEADPVRAQTSKKDPEVRAQEVRAAASEGLLRSVAEKGEEMIGDPGASLLVGEIMLFAEGDKSDAIATLLRPISTPYVYPPPETSTHVIDAAHTARLYKTLIQGGHYDRTAKEVAPSAHFSPSTFASAFMRAAGRDNLVSMTKGNGTFVVVELIERIKADGTPEEMKELRSWFGGDVRKEIESGEARGKEALLQKLKDLE</sequence>
<reference evidence="6" key="1">
    <citation type="journal article" date="2014" name="Proc. Natl. Acad. Sci. U.S.A.">
        <title>Extensive sampling of basidiomycete genomes demonstrates inadequacy of the white-rot/brown-rot paradigm for wood decay fungi.</title>
        <authorList>
            <person name="Riley R."/>
            <person name="Salamov A.A."/>
            <person name="Brown D.W."/>
            <person name="Nagy L.G."/>
            <person name="Floudas D."/>
            <person name="Held B.W."/>
            <person name="Levasseur A."/>
            <person name="Lombard V."/>
            <person name="Morin E."/>
            <person name="Otillar R."/>
            <person name="Lindquist E.A."/>
            <person name="Sun H."/>
            <person name="LaButti K.M."/>
            <person name="Schmutz J."/>
            <person name="Jabbour D."/>
            <person name="Luo H."/>
            <person name="Baker S.E."/>
            <person name="Pisabarro A.G."/>
            <person name="Walton J.D."/>
            <person name="Blanchette R.A."/>
            <person name="Henrissat B."/>
            <person name="Martin F."/>
            <person name="Cullen D."/>
            <person name="Hibbett D.S."/>
            <person name="Grigoriev I.V."/>
        </authorList>
    </citation>
    <scope>NUCLEOTIDE SEQUENCE [LARGE SCALE GENOMIC DNA]</scope>
    <source>
        <strain evidence="6">FD-172 SS1</strain>
    </source>
</reference>
<evidence type="ECO:0000256" key="2">
    <source>
        <dbReference type="ARBA" id="ARBA00022884"/>
    </source>
</evidence>
<evidence type="ECO:0000313" key="6">
    <source>
        <dbReference type="Proteomes" id="UP000027195"/>
    </source>
</evidence>
<dbReference type="InterPro" id="IPR012959">
    <property type="entry name" value="CPL_dom"/>
</dbReference>
<dbReference type="Pfam" id="PF08144">
    <property type="entry name" value="CPL"/>
    <property type="match status" value="1"/>
</dbReference>
<feature type="domain" description="PUM-HD" evidence="4">
    <location>
        <begin position="139"/>
        <end position="517"/>
    </location>
</feature>
<dbReference type="Proteomes" id="UP000027195">
    <property type="component" value="Unassembled WGS sequence"/>
</dbReference>
<dbReference type="InterPro" id="IPR001313">
    <property type="entry name" value="Pumilio_RNA-bd_rpt"/>
</dbReference>
<dbReference type="InParanoid" id="A0A067MLG8"/>
<evidence type="ECO:0000259" key="4">
    <source>
        <dbReference type="PROSITE" id="PS50303"/>
    </source>
</evidence>
<dbReference type="InterPro" id="IPR033133">
    <property type="entry name" value="PUM-HD"/>
</dbReference>